<evidence type="ECO:0000313" key="2">
    <source>
        <dbReference type="EMBL" id="SDM40724.1"/>
    </source>
</evidence>
<protein>
    <submittedName>
        <fullName evidence="2">Uncharacterized protein</fullName>
    </submittedName>
</protein>
<keyword evidence="1" id="KW-0472">Membrane</keyword>
<gene>
    <name evidence="2" type="ORF">SAMN04487949_1557</name>
</gene>
<proteinExistence type="predicted"/>
<sequence length="76" mass="8378">MGSHRIELLLTVQAMLLALVVHVLVRTTNYFGGPYDWLVAVFPTTVLLGGGLFVGSHAALVTKDWLVRDLQQVETE</sequence>
<dbReference type="EMBL" id="FNHL01000002">
    <property type="protein sequence ID" value="SDM40724.1"/>
    <property type="molecule type" value="Genomic_DNA"/>
</dbReference>
<dbReference type="RefSeq" id="WP_089696068.1">
    <property type="nucleotide sequence ID" value="NZ_FNHL01000002.1"/>
</dbReference>
<evidence type="ECO:0000313" key="3">
    <source>
        <dbReference type="Proteomes" id="UP000199451"/>
    </source>
</evidence>
<keyword evidence="1" id="KW-0812">Transmembrane</keyword>
<accession>A0A1G9SZ76</accession>
<keyword evidence="1" id="KW-1133">Transmembrane helix</keyword>
<feature type="transmembrane region" description="Helical" evidence="1">
    <location>
        <begin position="37"/>
        <end position="61"/>
    </location>
</feature>
<feature type="transmembrane region" description="Helical" evidence="1">
    <location>
        <begin position="7"/>
        <end position="25"/>
    </location>
</feature>
<name>A0A1G9SZ76_9EURY</name>
<reference evidence="3" key="1">
    <citation type="submission" date="2016-10" db="EMBL/GenBank/DDBJ databases">
        <authorList>
            <person name="Varghese N."/>
            <person name="Submissions S."/>
        </authorList>
    </citation>
    <scope>NUCLEOTIDE SEQUENCE [LARGE SCALE GENOMIC DNA]</scope>
    <source>
        <strain evidence="3">CGMCC 1.10119</strain>
    </source>
</reference>
<keyword evidence="3" id="KW-1185">Reference proteome</keyword>
<evidence type="ECO:0000256" key="1">
    <source>
        <dbReference type="SAM" id="Phobius"/>
    </source>
</evidence>
<organism evidence="2 3">
    <name type="scientific">Halogranum gelatinilyticum</name>
    <dbReference type="NCBI Taxonomy" id="660521"/>
    <lineage>
        <taxon>Archaea</taxon>
        <taxon>Methanobacteriati</taxon>
        <taxon>Methanobacteriota</taxon>
        <taxon>Stenosarchaea group</taxon>
        <taxon>Halobacteria</taxon>
        <taxon>Halobacteriales</taxon>
        <taxon>Haloferacaceae</taxon>
    </lineage>
</organism>
<dbReference type="AlphaFoldDB" id="A0A1G9SZ76"/>
<dbReference type="Proteomes" id="UP000199451">
    <property type="component" value="Unassembled WGS sequence"/>
</dbReference>